<reference evidence="2 3" key="1">
    <citation type="journal article" date="2017" name="PLoS Biol.">
        <title>The sea cucumber genome provides insights into morphological evolution and visceral regeneration.</title>
        <authorList>
            <person name="Zhang X."/>
            <person name="Sun L."/>
            <person name="Yuan J."/>
            <person name="Sun Y."/>
            <person name="Gao Y."/>
            <person name="Zhang L."/>
            <person name="Li S."/>
            <person name="Dai H."/>
            <person name="Hamel J.F."/>
            <person name="Liu C."/>
            <person name="Yu Y."/>
            <person name="Liu S."/>
            <person name="Lin W."/>
            <person name="Guo K."/>
            <person name="Jin S."/>
            <person name="Xu P."/>
            <person name="Storey K.B."/>
            <person name="Huan P."/>
            <person name="Zhang T."/>
            <person name="Zhou Y."/>
            <person name="Zhang J."/>
            <person name="Lin C."/>
            <person name="Li X."/>
            <person name="Xing L."/>
            <person name="Huo D."/>
            <person name="Sun M."/>
            <person name="Wang L."/>
            <person name="Mercier A."/>
            <person name="Li F."/>
            <person name="Yang H."/>
            <person name="Xiang J."/>
        </authorList>
    </citation>
    <scope>NUCLEOTIDE SEQUENCE [LARGE SCALE GENOMIC DNA]</scope>
    <source>
        <strain evidence="2">Shaxun</strain>
        <tissue evidence="2">Muscle</tissue>
    </source>
</reference>
<dbReference type="AlphaFoldDB" id="A0A2G8L6B7"/>
<name>A0A2G8L6B7_STIJA</name>
<dbReference type="EMBL" id="MRZV01000205">
    <property type="protein sequence ID" value="PIK55680.1"/>
    <property type="molecule type" value="Genomic_DNA"/>
</dbReference>
<keyword evidence="2" id="KW-0695">RNA-directed DNA polymerase</keyword>
<keyword evidence="1" id="KW-0732">Signal</keyword>
<evidence type="ECO:0000256" key="1">
    <source>
        <dbReference type="SAM" id="SignalP"/>
    </source>
</evidence>
<proteinExistence type="predicted"/>
<protein>
    <submittedName>
        <fullName evidence="2">Putative RNA-directed DNA polymerase from mobile element jockey-like</fullName>
    </submittedName>
</protein>
<dbReference type="STRING" id="307972.A0A2G8L6B7"/>
<dbReference type="GO" id="GO:0003964">
    <property type="term" value="F:RNA-directed DNA polymerase activity"/>
    <property type="evidence" value="ECO:0007669"/>
    <property type="project" value="UniProtKB-KW"/>
</dbReference>
<evidence type="ECO:0000313" key="3">
    <source>
        <dbReference type="Proteomes" id="UP000230750"/>
    </source>
</evidence>
<feature type="chain" id="PRO_5013856330" evidence="1">
    <location>
        <begin position="24"/>
        <end position="481"/>
    </location>
</feature>
<comment type="caution">
    <text evidence="2">The sequence shown here is derived from an EMBL/GenBank/DDBJ whole genome shotgun (WGS) entry which is preliminary data.</text>
</comment>
<accession>A0A2G8L6B7</accession>
<dbReference type="OrthoDB" id="10037236at2759"/>
<sequence length="481" mass="55697">MITVFKSFLLTSCLVIRTQPLDASLLRNSWSSFLHRSILADVSLTSLKVIQANNSRAIEALSDRIQNINTSNPEAVQLIMGDFNKCDFSYPNFVQYIDKCTRRNAILDKCFGNVKTQFKVKLCSPLGNSDHNTMYLLPLYRQRVKQKKPIKTTYHEWSDEVTETLRGCFESTDWGVFQDDDTNNRVTAVSEYINFCVESIVPTKTRWVFPNSKPWLSKDLKVLMKQKHVAYHNKDYETARTRQREIKREIKRCKYQYGKKLERKFQCNDSRAAWKVMSTITGHKLKKSDTAHATMDFINELNQFYCRFDEIDFNEEQLSLRAILFDKCNDLNRVILSVDEVHTLFSRVNVHKASGPDRISNKVIKLCSAQLAPIFTEIFQDTIDTGEIPVIWKTSAITPVPKSRTVITLNDYRPVALTSTVMKCLEKLILRTLLNESGVTIDPMQFAYRANRSVDDAVLLFLHKIFNTWKLQILLLGLHFL</sequence>
<keyword evidence="2" id="KW-0548">Nucleotidyltransferase</keyword>
<evidence type="ECO:0000313" key="2">
    <source>
        <dbReference type="EMBL" id="PIK55680.1"/>
    </source>
</evidence>
<feature type="signal peptide" evidence="1">
    <location>
        <begin position="1"/>
        <end position="23"/>
    </location>
</feature>
<dbReference type="PANTHER" id="PTHR47510:SF3">
    <property type="entry name" value="ENDO_EXONUCLEASE_PHOSPHATASE DOMAIN-CONTAINING PROTEIN"/>
    <property type="match status" value="1"/>
</dbReference>
<organism evidence="2 3">
    <name type="scientific">Stichopus japonicus</name>
    <name type="common">Sea cucumber</name>
    <dbReference type="NCBI Taxonomy" id="307972"/>
    <lineage>
        <taxon>Eukaryota</taxon>
        <taxon>Metazoa</taxon>
        <taxon>Echinodermata</taxon>
        <taxon>Eleutherozoa</taxon>
        <taxon>Echinozoa</taxon>
        <taxon>Holothuroidea</taxon>
        <taxon>Aspidochirotacea</taxon>
        <taxon>Aspidochirotida</taxon>
        <taxon>Stichopodidae</taxon>
        <taxon>Apostichopus</taxon>
    </lineage>
</organism>
<keyword evidence="3" id="KW-1185">Reference proteome</keyword>
<gene>
    <name evidence="2" type="ORF">BSL78_07417</name>
</gene>
<dbReference type="Proteomes" id="UP000230750">
    <property type="component" value="Unassembled WGS sequence"/>
</dbReference>
<dbReference type="PANTHER" id="PTHR47510">
    <property type="entry name" value="REVERSE TRANSCRIPTASE DOMAIN-CONTAINING PROTEIN"/>
    <property type="match status" value="1"/>
</dbReference>
<keyword evidence="2" id="KW-0808">Transferase</keyword>